<organism evidence="1 2">
    <name type="scientific">Araneus ventricosus</name>
    <name type="common">Orbweaver spider</name>
    <name type="synonym">Epeira ventricosa</name>
    <dbReference type="NCBI Taxonomy" id="182803"/>
    <lineage>
        <taxon>Eukaryota</taxon>
        <taxon>Metazoa</taxon>
        <taxon>Ecdysozoa</taxon>
        <taxon>Arthropoda</taxon>
        <taxon>Chelicerata</taxon>
        <taxon>Arachnida</taxon>
        <taxon>Araneae</taxon>
        <taxon>Araneomorphae</taxon>
        <taxon>Entelegynae</taxon>
        <taxon>Araneoidea</taxon>
        <taxon>Araneidae</taxon>
        <taxon>Araneus</taxon>
    </lineage>
</organism>
<reference evidence="1 2" key="1">
    <citation type="journal article" date="2019" name="Sci. Rep.">
        <title>Orb-weaving spider Araneus ventricosus genome elucidates the spidroin gene catalogue.</title>
        <authorList>
            <person name="Kono N."/>
            <person name="Nakamura H."/>
            <person name="Ohtoshi R."/>
            <person name="Moran D.A.P."/>
            <person name="Shinohara A."/>
            <person name="Yoshida Y."/>
            <person name="Fujiwara M."/>
            <person name="Mori M."/>
            <person name="Tomita M."/>
            <person name="Arakawa K."/>
        </authorList>
    </citation>
    <scope>NUCLEOTIDE SEQUENCE [LARGE SCALE GENOMIC DNA]</scope>
</reference>
<dbReference type="SUPFAM" id="SSF56219">
    <property type="entry name" value="DNase I-like"/>
    <property type="match status" value="1"/>
</dbReference>
<dbReference type="InterPro" id="IPR036691">
    <property type="entry name" value="Endo/exonu/phosph_ase_sf"/>
</dbReference>
<name>A0A4Y2BMI2_ARAVE</name>
<evidence type="ECO:0008006" key="3">
    <source>
        <dbReference type="Google" id="ProtNLM"/>
    </source>
</evidence>
<dbReference type="Proteomes" id="UP000499080">
    <property type="component" value="Unassembled WGS sequence"/>
</dbReference>
<keyword evidence="2" id="KW-1185">Reference proteome</keyword>
<dbReference type="AlphaFoldDB" id="A0A4Y2BMI2"/>
<evidence type="ECO:0000313" key="1">
    <source>
        <dbReference type="EMBL" id="GBL93452.1"/>
    </source>
</evidence>
<gene>
    <name evidence="1" type="ORF">AVEN_59659_1</name>
</gene>
<dbReference type="OrthoDB" id="10581164at2759"/>
<comment type="caution">
    <text evidence="1">The sequence shown here is derived from an EMBL/GenBank/DDBJ whole genome shotgun (WGS) entry which is preliminary data.</text>
</comment>
<accession>A0A4Y2BMI2</accession>
<sequence length="89" mass="10409">MKYSESSLLINQEFDIDKDVPVIMMGDFDIDAKRNEKAFDSLKHHFNLNMVPTNYPSSLGNSFIDLTFTRNITPELLNYVCYFSYHHPI</sequence>
<evidence type="ECO:0000313" key="2">
    <source>
        <dbReference type="Proteomes" id="UP000499080"/>
    </source>
</evidence>
<proteinExistence type="predicted"/>
<protein>
    <recommendedName>
        <fullName evidence="3">Endonuclease/exonuclease/phosphatase domain-containing protein</fullName>
    </recommendedName>
</protein>
<dbReference type="EMBL" id="BGPR01000094">
    <property type="protein sequence ID" value="GBL93452.1"/>
    <property type="molecule type" value="Genomic_DNA"/>
</dbReference>